<evidence type="ECO:0000313" key="1">
    <source>
        <dbReference type="EMBL" id="CAA7036234.1"/>
    </source>
</evidence>
<comment type="caution">
    <text evidence="1">The sequence shown here is derived from an EMBL/GenBank/DDBJ whole genome shotgun (WGS) entry which is preliminary data.</text>
</comment>
<name>A0A6D2J412_9BRAS</name>
<keyword evidence="2" id="KW-1185">Reference proteome</keyword>
<reference evidence="1" key="1">
    <citation type="submission" date="2020-01" db="EMBL/GenBank/DDBJ databases">
        <authorList>
            <person name="Mishra B."/>
        </authorList>
    </citation>
    <scope>NUCLEOTIDE SEQUENCE [LARGE SCALE GENOMIC DNA]</scope>
</reference>
<dbReference type="AlphaFoldDB" id="A0A6D2J412"/>
<accession>A0A6D2J412</accession>
<evidence type="ECO:0008006" key="3">
    <source>
        <dbReference type="Google" id="ProtNLM"/>
    </source>
</evidence>
<proteinExistence type="predicted"/>
<evidence type="ECO:0000313" key="2">
    <source>
        <dbReference type="Proteomes" id="UP000467841"/>
    </source>
</evidence>
<organism evidence="1 2">
    <name type="scientific">Microthlaspi erraticum</name>
    <dbReference type="NCBI Taxonomy" id="1685480"/>
    <lineage>
        <taxon>Eukaryota</taxon>
        <taxon>Viridiplantae</taxon>
        <taxon>Streptophyta</taxon>
        <taxon>Embryophyta</taxon>
        <taxon>Tracheophyta</taxon>
        <taxon>Spermatophyta</taxon>
        <taxon>Magnoliopsida</taxon>
        <taxon>eudicotyledons</taxon>
        <taxon>Gunneridae</taxon>
        <taxon>Pentapetalae</taxon>
        <taxon>rosids</taxon>
        <taxon>malvids</taxon>
        <taxon>Brassicales</taxon>
        <taxon>Brassicaceae</taxon>
        <taxon>Coluteocarpeae</taxon>
        <taxon>Microthlaspi</taxon>
    </lineage>
</organism>
<protein>
    <recommendedName>
        <fullName evidence="3">RNase H type-1 domain-containing protein</fullName>
    </recommendedName>
</protein>
<gene>
    <name evidence="1" type="ORF">MERR_LOCUS23469</name>
</gene>
<dbReference type="OrthoDB" id="1752183at2759"/>
<dbReference type="Proteomes" id="UP000467841">
    <property type="component" value="Unassembled WGS sequence"/>
</dbReference>
<dbReference type="EMBL" id="CACVBM020001163">
    <property type="protein sequence ID" value="CAA7036234.1"/>
    <property type="molecule type" value="Genomic_DNA"/>
</dbReference>
<sequence>MEANSSPPARDEIFTYPMDKPDLTLDMRKIPKTTPASVHAADSMIKVNSLRYEFVVEMEMEAKEGLKRTVNTERVERLIRWTYPDQGWVKLNMDDTSRGNPGIAAAGGVIRNASGL</sequence>